<accession>A0AAV6JIR7</accession>
<dbReference type="Pfam" id="PF03638">
    <property type="entry name" value="TCR"/>
    <property type="match status" value="1"/>
</dbReference>
<feature type="compositionally biased region" description="Polar residues" evidence="4">
    <location>
        <begin position="343"/>
        <end position="352"/>
    </location>
</feature>
<keyword evidence="3" id="KW-0539">Nucleus</keyword>
<organism evidence="6 7">
    <name type="scientific">Rhododendron griersonianum</name>
    <dbReference type="NCBI Taxonomy" id="479676"/>
    <lineage>
        <taxon>Eukaryota</taxon>
        <taxon>Viridiplantae</taxon>
        <taxon>Streptophyta</taxon>
        <taxon>Embryophyta</taxon>
        <taxon>Tracheophyta</taxon>
        <taxon>Spermatophyta</taxon>
        <taxon>Magnoliopsida</taxon>
        <taxon>eudicotyledons</taxon>
        <taxon>Gunneridae</taxon>
        <taxon>Pentapetalae</taxon>
        <taxon>asterids</taxon>
        <taxon>Ericales</taxon>
        <taxon>Ericaceae</taxon>
        <taxon>Ericoideae</taxon>
        <taxon>Rhodoreae</taxon>
        <taxon>Rhododendron</taxon>
    </lineage>
</organism>
<evidence type="ECO:0000256" key="1">
    <source>
        <dbReference type="ARBA" id="ARBA00004123"/>
    </source>
</evidence>
<sequence>MGSSPSGGIDEDLVDPLEVDLTDSAHSAGLCMMQSEDILHLLTDSTKLHGLEQKIDCEKDAGQDTEKALGGFQSTLQQAMQELPGKSSFEDNPVETYKQVGCEMPSVVCPKVESDLQDPPCGPSLSQHAEAAHEEVLHYASRFRLEPLQFIGETTREALNKPVENMILHDPKGQQHCGMHRHCLQFGEAQLNNAANSPSFWSPSNIGSSSNLPANSGDPKVLETSCVEVRAHSGGRQLIGPNQPTIPISSPTNGGHSSSTVPRPSGIGLHLNSIINAMPYRCGTTGAGSMKSSERGYLNIEGRKLVSITGCHQPEITTKSLGVPNVREKASGSSEDGSHRNESSATTGSLASPSPDIVKSLYVPILLKPCEYATSRVKRKSISEQADAVGELSPSSTKKRRQAYMKKASAANDGDGCKRCNCKKTKCLKLYCDCFAAGIYCAEPCACQGCFNRPEYEDTVLETRQQIESRNPLAFAPKVVQHITESPANSNVEDRNASTPSSARHKRDYGMTEDVFRLESSFEDTLEMFASQDGLLQTEMCDPHNLTPLTPSFQFSNHRKDASKSRFSTRRCLPSPESNITYLPPYGKSPVSENSHSHALLLKDMKNIEDISSHQDLDYSNGEAIDEFSLGYDGLLDSCDLSTLPNLPSSVNSHCWRNTPITPVAQFSRTQLIRAVDSDEKLHDVLEDDMPDILKDDSTPLKAVKVSSPNKKRVSPPRSSRKFILQAVPSFPPLTPGVDSKDSSSQNMDDPQDCSSKT</sequence>
<keyword evidence="7" id="KW-1185">Reference proteome</keyword>
<proteinExistence type="inferred from homology"/>
<dbReference type="Proteomes" id="UP000823749">
    <property type="component" value="Chromosome 7"/>
</dbReference>
<dbReference type="AlphaFoldDB" id="A0AAV6JIR7"/>
<feature type="compositionally biased region" description="Basic residues" evidence="4">
    <location>
        <begin position="710"/>
        <end position="721"/>
    </location>
</feature>
<dbReference type="PROSITE" id="PS51634">
    <property type="entry name" value="CRC"/>
    <property type="match status" value="1"/>
</dbReference>
<evidence type="ECO:0000259" key="5">
    <source>
        <dbReference type="PROSITE" id="PS51634"/>
    </source>
</evidence>
<feature type="compositionally biased region" description="Basic and acidic residues" evidence="4">
    <location>
        <begin position="326"/>
        <end position="342"/>
    </location>
</feature>
<dbReference type="InterPro" id="IPR005172">
    <property type="entry name" value="CRC"/>
</dbReference>
<evidence type="ECO:0000313" key="7">
    <source>
        <dbReference type="Proteomes" id="UP000823749"/>
    </source>
</evidence>
<name>A0AAV6JIR7_9ERIC</name>
<feature type="domain" description="CRC" evidence="5">
    <location>
        <begin position="416"/>
        <end position="507"/>
    </location>
</feature>
<feature type="region of interest" description="Disordered" evidence="4">
    <location>
        <begin position="316"/>
        <end position="352"/>
    </location>
</feature>
<dbReference type="InterPro" id="IPR044522">
    <property type="entry name" value="TSO1-like"/>
</dbReference>
<dbReference type="InterPro" id="IPR033467">
    <property type="entry name" value="Tesmin/TSO1-like_CXC"/>
</dbReference>
<dbReference type="PANTHER" id="PTHR46159">
    <property type="entry name" value="PROTEIN TESMIN/TSO1-LIKE CXC 2"/>
    <property type="match status" value="1"/>
</dbReference>
<feature type="region of interest" description="Disordered" evidence="4">
    <location>
        <begin position="693"/>
        <end position="758"/>
    </location>
</feature>
<evidence type="ECO:0000256" key="4">
    <source>
        <dbReference type="SAM" id="MobiDB-lite"/>
    </source>
</evidence>
<reference evidence="6" key="1">
    <citation type="submission" date="2020-08" db="EMBL/GenBank/DDBJ databases">
        <title>Plant Genome Project.</title>
        <authorList>
            <person name="Zhang R.-G."/>
        </authorList>
    </citation>
    <scope>NUCLEOTIDE SEQUENCE</scope>
    <source>
        <strain evidence="6">WSP0</strain>
        <tissue evidence="6">Leaf</tissue>
    </source>
</reference>
<dbReference type="GO" id="GO:0005634">
    <property type="term" value="C:nucleus"/>
    <property type="evidence" value="ECO:0007669"/>
    <property type="project" value="UniProtKB-SubCell"/>
</dbReference>
<dbReference type="PANTHER" id="PTHR46159:SF6">
    <property type="entry name" value="OS12G0605300 PROTEIN"/>
    <property type="match status" value="1"/>
</dbReference>
<dbReference type="GO" id="GO:0003700">
    <property type="term" value="F:DNA-binding transcription factor activity"/>
    <property type="evidence" value="ECO:0007669"/>
    <property type="project" value="InterPro"/>
</dbReference>
<evidence type="ECO:0000313" key="6">
    <source>
        <dbReference type="EMBL" id="KAG5541066.1"/>
    </source>
</evidence>
<dbReference type="SMART" id="SM01114">
    <property type="entry name" value="CXC"/>
    <property type="match status" value="1"/>
</dbReference>
<feature type="region of interest" description="Disordered" evidence="4">
    <location>
        <begin position="485"/>
        <end position="506"/>
    </location>
</feature>
<evidence type="ECO:0000256" key="2">
    <source>
        <dbReference type="ARBA" id="ARBA00007267"/>
    </source>
</evidence>
<gene>
    <name evidence="6" type="ORF">RHGRI_021074</name>
</gene>
<comment type="caution">
    <text evidence="6">The sequence shown here is derived from an EMBL/GenBank/DDBJ whole genome shotgun (WGS) entry which is preliminary data.</text>
</comment>
<dbReference type="EMBL" id="JACTNZ010000007">
    <property type="protein sequence ID" value="KAG5541066.1"/>
    <property type="molecule type" value="Genomic_DNA"/>
</dbReference>
<comment type="similarity">
    <text evidence="2">Belongs to the lin-54 family.</text>
</comment>
<protein>
    <recommendedName>
        <fullName evidence="5">CRC domain-containing protein</fullName>
    </recommendedName>
</protein>
<evidence type="ECO:0000256" key="3">
    <source>
        <dbReference type="ARBA" id="ARBA00023242"/>
    </source>
</evidence>
<feature type="compositionally biased region" description="Polar residues" evidence="4">
    <location>
        <begin position="485"/>
        <end position="502"/>
    </location>
</feature>
<feature type="compositionally biased region" description="Polar residues" evidence="4">
    <location>
        <begin position="743"/>
        <end position="758"/>
    </location>
</feature>
<comment type="subcellular location">
    <subcellularLocation>
        <location evidence="1">Nucleus</location>
    </subcellularLocation>
</comment>